<dbReference type="EMBL" id="AB026632">
    <property type="protein sequence ID" value="BAA97506.1"/>
    <property type="molecule type" value="Genomic_DNA"/>
</dbReference>
<dbReference type="ExpressionAtlas" id="Q9LSS1">
    <property type="expression patterns" value="baseline and differential"/>
</dbReference>
<reference evidence="3" key="1">
    <citation type="submission" date="1999-04" db="EMBL/GenBank/DDBJ databases">
        <title>Structural analysis of Arabidopsis thaliana chromosome 5. XI.</title>
        <authorList>
            <person name="Kaneko T."/>
            <person name="Katoh T."/>
            <person name="Asamizu E."/>
            <person name="Sato S."/>
            <person name="Nakamura Y."/>
            <person name="Kotani H."/>
            <person name="Tabata S."/>
        </authorList>
    </citation>
    <scope>NUCLEOTIDE SEQUENCE</scope>
</reference>
<organism evidence="3">
    <name type="scientific">Arabidopsis thaliana</name>
    <name type="common">Mouse-ear cress</name>
    <dbReference type="NCBI Taxonomy" id="3702"/>
    <lineage>
        <taxon>Eukaryota</taxon>
        <taxon>Viridiplantae</taxon>
        <taxon>Streptophyta</taxon>
        <taxon>Embryophyta</taxon>
        <taxon>Tracheophyta</taxon>
        <taxon>Spermatophyta</taxon>
        <taxon>Magnoliopsida</taxon>
        <taxon>eudicotyledons</taxon>
        <taxon>Gunneridae</taxon>
        <taxon>Pentapetalae</taxon>
        <taxon>rosids</taxon>
        <taxon>malvids</taxon>
        <taxon>Brassicales</taxon>
        <taxon>Brassicaceae</taxon>
        <taxon>Camelineae</taxon>
        <taxon>Arabidopsis</taxon>
    </lineage>
</organism>
<evidence type="ECO:0000256" key="2">
    <source>
        <dbReference type="SAM" id="Phobius"/>
    </source>
</evidence>
<keyword evidence="2" id="KW-0472">Membrane</keyword>
<reference key="2">
    <citation type="journal article" date="2000" name="Nature">
        <title>Sequence and analysis of chromosome 5 of the plant Arabidopsis thaliana.</title>
        <authorList>
            <consortium name="Kazusa DNA Research Institute"/>
            <consortium name="Cold Spring Harbor and Washington University in St Louis Sequencing Consortium"/>
            <consortium name="European Union Arabidopsis Genome Sequencing Consortium"/>
            <person name="Tabata S."/>
            <person name="Kaneko T."/>
            <person name="Nakamura Y."/>
            <person name="Kotani H."/>
            <person name="Kato T."/>
            <person name="Asamizu E."/>
            <person name="Miyajima N."/>
            <person name="Sasamoto S."/>
            <person name="Kimura T."/>
            <person name="Hosouchi T."/>
            <person name="Kawashima K."/>
            <person name="Kohara M."/>
            <person name="Matsumoto M."/>
            <person name="Matsuno A."/>
            <person name="Muraki A."/>
            <person name="Nakayama S."/>
            <person name="Nakazaki N."/>
            <person name="Naruo K."/>
            <person name="Okumura S."/>
            <person name="Shinpo S."/>
            <person name="Takeuchi C."/>
            <person name="Wada T."/>
            <person name="Watanabe A."/>
            <person name="Yamada M."/>
            <person name="Yasuda M."/>
            <person name="Sato S."/>
            <person name="de la Bastide M."/>
            <person name="Huang E."/>
            <person name="Spiegel L."/>
            <person name="Gnoj L."/>
            <person name="O'Shaughnessy A."/>
            <person name="Preston R."/>
            <person name="Habermann K."/>
            <person name="Murray J."/>
            <person name="Johnson D."/>
            <person name="Rohlfing T."/>
            <person name="Nelson J."/>
            <person name="Stoneking T."/>
            <person name="Pepin K."/>
            <person name="Spieth J."/>
            <person name="Sekhon M."/>
            <person name="Armstrong J."/>
            <person name="Becker M."/>
            <person name="Belter E."/>
            <person name="Cordum H."/>
            <person name="Cordes M."/>
            <person name="Courtney L."/>
            <person name="Courtney W."/>
            <person name="Dante M."/>
            <person name="Du H."/>
            <person name="Edwards J."/>
            <person name="Fryman J."/>
            <person name="Haakensen B."/>
            <person name="Lamar E."/>
            <person name="Latreille P."/>
            <person name="Leonard S."/>
            <person name="Meyer R."/>
            <person name="Mulvaney E."/>
            <person name="Ozersky P."/>
            <person name="Riley A."/>
            <person name="Strowmatt C."/>
            <person name="Wagner-McPherson C."/>
            <person name="Wollam A."/>
            <person name="Yoakum M."/>
            <person name="Bell M."/>
            <person name="Dedhia N."/>
            <person name="Parnell L."/>
            <person name="Shah R."/>
            <person name="Rodriguez M."/>
            <person name="See L.H."/>
            <person name="Vil D."/>
            <person name="Baker J."/>
            <person name="Kirchoff K."/>
            <person name="Toth K."/>
            <person name="King L."/>
            <person name="Bahret A."/>
            <person name="Miller B."/>
            <person name="Marra M."/>
            <person name="Martienssen R."/>
            <person name="McCombie W.R."/>
            <person name="Wilson R.K."/>
            <person name="Murphy G."/>
            <person name="Bancroft I."/>
            <person name="Volckaert G."/>
            <person name="Wambutt R."/>
            <person name="Dusterhoft A."/>
            <person name="Stiekema W."/>
            <person name="Pohl T."/>
            <person name="Entian K.D."/>
            <person name="Terryn N."/>
            <person name="Hartley N."/>
            <person name="Bent E."/>
            <person name="Johnson S."/>
            <person name="Langham S.A."/>
            <person name="McCullagh B."/>
            <person name="Robben J."/>
            <person name="Grymonprez B."/>
            <person name="Zimmermann W."/>
            <person name="Ramsperger U."/>
            <person name="Wedler H."/>
            <person name="Balke K."/>
            <person name="Wedler E."/>
            <person name="Peters S."/>
            <person name="van Staveren M."/>
            <person name="Dirkse W."/>
            <person name="Mooijman P."/>
            <person name="Lankhorst R.K."/>
            <person name="Weitzenegger T."/>
            <person name="Bothe G."/>
            <person name="Rose M."/>
            <person name="Hauf J."/>
            <person name="Berneiser S."/>
            <person name="Hempel S."/>
            <person name="Feldpausch M."/>
            <person name="Lamberth S."/>
            <person name="Villarroel R."/>
            <person name="Gielen J."/>
            <person name="Ardiles W."/>
            <person name="Bents O."/>
            <person name="Lemcke K."/>
            <person name="Kolesov G."/>
            <person name="Mayer K."/>
            <person name="Rudd S."/>
            <person name="Schoof H."/>
            <person name="Schueller C."/>
            <person name="Zaccaria P."/>
            <person name="Mewes H.W."/>
            <person name="Bevan M."/>
            <person name="Fransz P."/>
        </authorList>
    </citation>
    <scope>NUCLEOTIDE SEQUENCE [LARGE SCALE GENOMIC DNA]</scope>
    <source>
        <strain>cv. Columbia</strain>
    </source>
</reference>
<evidence type="ECO:0008006" key="4">
    <source>
        <dbReference type="Google" id="ProtNLM"/>
    </source>
</evidence>
<name>Q9LSS1_ARATH</name>
<keyword evidence="2" id="KW-1133">Transmembrane helix</keyword>
<feature type="transmembrane region" description="Helical" evidence="2">
    <location>
        <begin position="114"/>
        <end position="134"/>
    </location>
</feature>
<proteinExistence type="predicted"/>
<dbReference type="AlphaFoldDB" id="Q9LSS1"/>
<evidence type="ECO:0000313" key="3">
    <source>
        <dbReference type="EMBL" id="BAA97506.1"/>
    </source>
</evidence>
<protein>
    <recommendedName>
        <fullName evidence="4">Transmembrane protein</fullName>
    </recommendedName>
</protein>
<keyword evidence="2" id="KW-0812">Transmembrane</keyword>
<feature type="transmembrane region" description="Helical" evidence="2">
    <location>
        <begin position="79"/>
        <end position="99"/>
    </location>
</feature>
<accession>Q9LSS1</accession>
<evidence type="ECO:0000256" key="1">
    <source>
        <dbReference type="SAM" id="MobiDB-lite"/>
    </source>
</evidence>
<sequence length="165" mass="18500">MAIISRKQKLETKPSGFSNLSSPRAKRRRLISPAGNSETETREKLDFFRRSDYSDKAVRLIPARPSSCCNRLQSDNDRLIIRCVGSAIIFVIDRFLFMAMDGLSPACVGSFGDVMAGFCFGHGGFEGSVIFFSLPEKLVRYLSGHFDDSPFPWLIVPSLSLSYRF</sequence>
<feature type="region of interest" description="Disordered" evidence="1">
    <location>
        <begin position="1"/>
        <end position="41"/>
    </location>
</feature>